<dbReference type="InterPro" id="IPR022085">
    <property type="entry name" value="OpdG"/>
</dbReference>
<evidence type="ECO:0000313" key="1">
    <source>
        <dbReference type="EMBL" id="KAE8404195.1"/>
    </source>
</evidence>
<dbReference type="AlphaFoldDB" id="A0A5N7DDE9"/>
<accession>A0A5N7DDE9</accession>
<dbReference type="EMBL" id="ML736769">
    <property type="protein sequence ID" value="KAE8404195.1"/>
    <property type="molecule type" value="Genomic_DNA"/>
</dbReference>
<organism evidence="1 2">
    <name type="scientific">Aspergillus pseudonomiae</name>
    <dbReference type="NCBI Taxonomy" id="1506151"/>
    <lineage>
        <taxon>Eukaryota</taxon>
        <taxon>Fungi</taxon>
        <taxon>Dikarya</taxon>
        <taxon>Ascomycota</taxon>
        <taxon>Pezizomycotina</taxon>
        <taxon>Eurotiomycetes</taxon>
        <taxon>Eurotiomycetidae</taxon>
        <taxon>Eurotiales</taxon>
        <taxon>Aspergillaceae</taxon>
        <taxon>Aspergillus</taxon>
        <taxon>Aspergillus subgen. Circumdati</taxon>
    </lineage>
</organism>
<sequence length="370" mass="42221">MLISFENKIISSFLQVNSTLISFPGVSYQIMHDLLGDSPDTPPRDSPSFFDITSNLRVDIEETARQGQFDILRGVAYNRAWIIGQRYCRSQNSIDYCEQHLHDLWYTYHHWSKHLSHESPEQDKLVLNILRLRGRGPLTRPAPGGCGVDLARTPDGTVWNDLPFLATDMTDFWLNECAQMDANQRLNVSSFLAKLASTRMVKDRLCQIALILFRDTFESMQSLGSLDDPDNEDHHRTVHTLTIAALLPSACAWLREAGHNIILLTDVSWNDCSSSLYGTGGGRFVRSELGRRAPGGFGPWRWLYWFKRLHEIAEEAAKADEKRLAEYATKTIDVMISHVKQRNSRILEVFEAEVDTLQQDKDFEGLKGQF</sequence>
<protein>
    <submittedName>
        <fullName evidence="1">Uncharacterized protein</fullName>
    </submittedName>
</protein>
<dbReference type="Proteomes" id="UP000325579">
    <property type="component" value="Unassembled WGS sequence"/>
</dbReference>
<dbReference type="InterPro" id="IPR053204">
    <property type="entry name" value="Oxopyrrolidines_Biosynth-assoc"/>
</dbReference>
<evidence type="ECO:0000313" key="2">
    <source>
        <dbReference type="Proteomes" id="UP000325579"/>
    </source>
</evidence>
<dbReference type="Pfam" id="PF12311">
    <property type="entry name" value="DUF3632"/>
    <property type="match status" value="1"/>
</dbReference>
<reference evidence="1 2" key="1">
    <citation type="submission" date="2019-04" db="EMBL/GenBank/DDBJ databases">
        <authorList>
            <consortium name="DOE Joint Genome Institute"/>
            <person name="Mondo S."/>
            <person name="Kjaerbolling I."/>
            <person name="Vesth T."/>
            <person name="Frisvad J.C."/>
            <person name="Nybo J.L."/>
            <person name="Theobald S."/>
            <person name="Kildgaard S."/>
            <person name="Isbrandt T."/>
            <person name="Kuo A."/>
            <person name="Sato A."/>
            <person name="Lyhne E.K."/>
            <person name="Kogle M.E."/>
            <person name="Wiebenga A."/>
            <person name="Kun R.S."/>
            <person name="Lubbers R.J."/>
            <person name="Makela M.R."/>
            <person name="Barry K."/>
            <person name="Chovatia M."/>
            <person name="Clum A."/>
            <person name="Daum C."/>
            <person name="Haridas S."/>
            <person name="He G."/>
            <person name="LaButti K."/>
            <person name="Lipzen A."/>
            <person name="Riley R."/>
            <person name="Salamov A."/>
            <person name="Simmons B.A."/>
            <person name="Magnuson J.K."/>
            <person name="Henrissat B."/>
            <person name="Mortensen U.H."/>
            <person name="Larsen T.O."/>
            <person name="Devries R.P."/>
            <person name="Grigoriev I.V."/>
            <person name="Machida M."/>
            <person name="Baker S.E."/>
            <person name="Andersen M.R."/>
            <person name="Cantor M.N."/>
            <person name="Hua S.X."/>
        </authorList>
    </citation>
    <scope>NUCLEOTIDE SEQUENCE [LARGE SCALE GENOMIC DNA]</scope>
    <source>
        <strain evidence="1 2">CBS 119388</strain>
    </source>
</reference>
<dbReference type="RefSeq" id="XP_031941514.1">
    <property type="nucleotide sequence ID" value="XM_032081926.1"/>
</dbReference>
<name>A0A5N7DDE9_9EURO</name>
<proteinExistence type="predicted"/>
<dbReference type="PANTHER" id="PTHR38797:SF7">
    <property type="entry name" value="TRANSCRIPTION FACTOR DOMAIN-CONTAINING PROTEIN"/>
    <property type="match status" value="1"/>
</dbReference>
<dbReference type="PANTHER" id="PTHR38797">
    <property type="entry name" value="NUCLEAR PORE COMPLEX PROTEIN NUP85-RELATED"/>
    <property type="match status" value="1"/>
</dbReference>
<dbReference type="GeneID" id="43666617"/>
<gene>
    <name evidence="1" type="ORF">BDV37DRAFT_247852</name>
</gene>
<dbReference type="OrthoDB" id="5403091at2759"/>
<keyword evidence="2" id="KW-1185">Reference proteome</keyword>